<dbReference type="AlphaFoldDB" id="V5H6A5"/>
<dbReference type="HOGENOM" id="CLU_1523774_0_0_6"/>
<proteinExistence type="predicted"/>
<evidence type="ECO:0000313" key="1">
    <source>
        <dbReference type="EMBL" id="GAD32532.1"/>
    </source>
</evidence>
<organism evidence="1 2">
    <name type="scientific">Photobacterium leiognathi lrivu.4.1</name>
    <dbReference type="NCBI Taxonomy" id="1248232"/>
    <lineage>
        <taxon>Bacteria</taxon>
        <taxon>Pseudomonadati</taxon>
        <taxon>Pseudomonadota</taxon>
        <taxon>Gammaproteobacteria</taxon>
        <taxon>Vibrionales</taxon>
        <taxon>Vibrionaceae</taxon>
        <taxon>Photobacterium</taxon>
    </lineage>
</organism>
<accession>V5H6A5</accession>
<name>V5H6A5_PHOLE</name>
<protein>
    <submittedName>
        <fullName evidence="1">Uncharacterized protein</fullName>
    </submittedName>
</protein>
<reference evidence="2" key="1">
    <citation type="submission" date="2012-12" db="EMBL/GenBank/DDBJ databases">
        <title>Genome Sequence of Photobacterium leiognathi lrivu.4.1.</title>
        <authorList>
            <person name="Urbanczyk H."/>
            <person name="Ogura Y."/>
            <person name="Hayashi T."/>
            <person name="Dunlap P.V."/>
        </authorList>
    </citation>
    <scope>NUCLEOTIDE SEQUENCE [LARGE SCALE GENOMIC DNA]</scope>
    <source>
        <strain evidence="2">lrivu.4.1</strain>
    </source>
</reference>
<dbReference type="EMBL" id="DF196823">
    <property type="protein sequence ID" value="GAD32532.1"/>
    <property type="molecule type" value="Genomic_DNA"/>
</dbReference>
<gene>
    <name evidence="1" type="ORF">PLEI_4208</name>
</gene>
<evidence type="ECO:0000313" key="2">
    <source>
        <dbReference type="Proteomes" id="UP000030675"/>
    </source>
</evidence>
<dbReference type="Proteomes" id="UP000030675">
    <property type="component" value="Unassembled WGS sequence"/>
</dbReference>
<sequence length="176" mass="20136">MNTPLKDKIMASILSGRNTEAQLISLYRKLEPGKFSPSDHNDIVRALEKQLRDRFPRAANRVFGAKDKDVVESLELFVALLDFDPTTNKLGNHVKTGGGRIRGECYIQNYISYKNQQGQKVELLLEQKTFESELMAYVYDRSSKGAEVSITSYTFAEIDEAKQHYNRVLQCYCDKN</sequence>